<name>A0A026VVS0_OOCBI</name>
<proteinExistence type="predicted"/>
<dbReference type="AlphaFoldDB" id="A0A026VVS0"/>
<dbReference type="EMBL" id="KK108075">
    <property type="protein sequence ID" value="EZA46929.1"/>
    <property type="molecule type" value="Genomic_DNA"/>
</dbReference>
<evidence type="ECO:0000313" key="2">
    <source>
        <dbReference type="Proteomes" id="UP000053097"/>
    </source>
</evidence>
<reference evidence="1 2" key="1">
    <citation type="journal article" date="2014" name="Curr. Biol.">
        <title>The genome of the clonal raider ant Cerapachys biroi.</title>
        <authorList>
            <person name="Oxley P.R."/>
            <person name="Ji L."/>
            <person name="Fetter-Pruneda I."/>
            <person name="McKenzie S.K."/>
            <person name="Li C."/>
            <person name="Hu H."/>
            <person name="Zhang G."/>
            <person name="Kronauer D.J."/>
        </authorList>
    </citation>
    <scope>NUCLEOTIDE SEQUENCE [LARGE SCALE GENOMIC DNA]</scope>
</reference>
<protein>
    <submittedName>
        <fullName evidence="1">Uncharacterized protein</fullName>
    </submittedName>
</protein>
<accession>A0A026VVS0</accession>
<dbReference type="Proteomes" id="UP000053097">
    <property type="component" value="Unassembled WGS sequence"/>
</dbReference>
<gene>
    <name evidence="1" type="ORF">X777_00582</name>
</gene>
<evidence type="ECO:0000313" key="1">
    <source>
        <dbReference type="EMBL" id="EZA46929.1"/>
    </source>
</evidence>
<keyword evidence="2" id="KW-1185">Reference proteome</keyword>
<sequence>MAPSANSVSDWLYFTFTLPRGRCPSNSCRSLHNQHYDIVQQQKKEQLKRLKKKNFMKKI</sequence>
<organism evidence="1 2">
    <name type="scientific">Ooceraea biroi</name>
    <name type="common">Clonal raider ant</name>
    <name type="synonym">Cerapachys biroi</name>
    <dbReference type="NCBI Taxonomy" id="2015173"/>
    <lineage>
        <taxon>Eukaryota</taxon>
        <taxon>Metazoa</taxon>
        <taxon>Ecdysozoa</taxon>
        <taxon>Arthropoda</taxon>
        <taxon>Hexapoda</taxon>
        <taxon>Insecta</taxon>
        <taxon>Pterygota</taxon>
        <taxon>Neoptera</taxon>
        <taxon>Endopterygota</taxon>
        <taxon>Hymenoptera</taxon>
        <taxon>Apocrita</taxon>
        <taxon>Aculeata</taxon>
        <taxon>Formicoidea</taxon>
        <taxon>Formicidae</taxon>
        <taxon>Dorylinae</taxon>
        <taxon>Ooceraea</taxon>
    </lineage>
</organism>